<evidence type="ECO:0000313" key="2">
    <source>
        <dbReference type="Proteomes" id="UP000662783"/>
    </source>
</evidence>
<dbReference type="AlphaFoldDB" id="A0A974WGW4"/>
<dbReference type="KEGG" id="fuv:JR347_01780"/>
<organism evidence="1 2">
    <name type="scientific">Fulvivirga lutea</name>
    <dbReference type="NCBI Taxonomy" id="2810512"/>
    <lineage>
        <taxon>Bacteria</taxon>
        <taxon>Pseudomonadati</taxon>
        <taxon>Bacteroidota</taxon>
        <taxon>Cytophagia</taxon>
        <taxon>Cytophagales</taxon>
        <taxon>Fulvivirgaceae</taxon>
        <taxon>Fulvivirga</taxon>
    </lineage>
</organism>
<dbReference type="RefSeq" id="WP_205722353.1">
    <property type="nucleotide sequence ID" value="NZ_CP070608.1"/>
</dbReference>
<reference evidence="1" key="1">
    <citation type="submission" date="2021-02" db="EMBL/GenBank/DDBJ databases">
        <title>Fulvivirga sp. S481 isolated from sea water.</title>
        <authorList>
            <person name="Bae S.S."/>
            <person name="Baek K."/>
        </authorList>
    </citation>
    <scope>NUCLEOTIDE SEQUENCE</scope>
    <source>
        <strain evidence="1">S481</strain>
    </source>
</reference>
<sequence>MKVFSSDDNPIYLHTQPRNFRAVKLYADFGFKLLKGGSIGNRVNELEKCLLILKEFMPNKDFERLEIIDPPDYFMNSMKNVTKYSSKKNL</sequence>
<accession>A0A974WGW4</accession>
<name>A0A974WGW4_9BACT</name>
<protein>
    <submittedName>
        <fullName evidence="1">Uncharacterized protein</fullName>
    </submittedName>
</protein>
<proteinExistence type="predicted"/>
<dbReference type="EMBL" id="CP070608">
    <property type="protein sequence ID" value="QSE97845.1"/>
    <property type="molecule type" value="Genomic_DNA"/>
</dbReference>
<evidence type="ECO:0000313" key="1">
    <source>
        <dbReference type="EMBL" id="QSE97845.1"/>
    </source>
</evidence>
<dbReference type="Proteomes" id="UP000662783">
    <property type="component" value="Chromosome"/>
</dbReference>
<gene>
    <name evidence="1" type="ORF">JR347_01780</name>
</gene>
<keyword evidence="2" id="KW-1185">Reference proteome</keyword>